<dbReference type="GO" id="GO:0003954">
    <property type="term" value="F:NADH dehydrogenase activity"/>
    <property type="evidence" value="ECO:0007669"/>
    <property type="project" value="TreeGrafter"/>
</dbReference>
<feature type="transmembrane region" description="Helical" evidence="7">
    <location>
        <begin position="5"/>
        <end position="24"/>
    </location>
</feature>
<dbReference type="PRINTS" id="PR01437">
    <property type="entry name" value="NUOXDRDTASE4"/>
</dbReference>
<organism evidence="9">
    <name type="scientific">Naegleria fowleri</name>
    <name type="common">Brain eating amoeba</name>
    <dbReference type="NCBI Taxonomy" id="5763"/>
    <lineage>
        <taxon>Eukaryota</taxon>
        <taxon>Discoba</taxon>
        <taxon>Heterolobosea</taxon>
        <taxon>Tetramitia</taxon>
        <taxon>Eutetramitia</taxon>
        <taxon>Vahlkampfiidae</taxon>
        <taxon>Naegleria</taxon>
    </lineage>
</organism>
<dbReference type="EMBL" id="KX580902">
    <property type="protein sequence ID" value="AOS85611.1"/>
    <property type="molecule type" value="Genomic_DNA"/>
</dbReference>
<feature type="transmembrane region" description="Helical" evidence="7">
    <location>
        <begin position="82"/>
        <end position="100"/>
    </location>
</feature>
<keyword evidence="4 7" id="KW-0812">Transmembrane</keyword>
<accession>M4H5J8</accession>
<dbReference type="Pfam" id="PF00361">
    <property type="entry name" value="Proton_antipo_M"/>
    <property type="match status" value="1"/>
</dbReference>
<dbReference type="OMA" id="ITRWGNQ"/>
<feature type="transmembrane region" description="Helical" evidence="7">
    <location>
        <begin position="181"/>
        <end position="203"/>
    </location>
</feature>
<feature type="transmembrane region" description="Helical" evidence="7">
    <location>
        <begin position="215"/>
        <end position="235"/>
    </location>
</feature>
<evidence type="ECO:0000256" key="5">
    <source>
        <dbReference type="ARBA" id="ARBA00022989"/>
    </source>
</evidence>
<proteinExistence type="inferred from homology"/>
<dbReference type="InterPro" id="IPR003918">
    <property type="entry name" value="NADH_UbQ_OxRdtase"/>
</dbReference>
<evidence type="ECO:0000256" key="7">
    <source>
        <dbReference type="RuleBase" id="RU003297"/>
    </source>
</evidence>
<feature type="transmembrane region" description="Helical" evidence="7">
    <location>
        <begin position="137"/>
        <end position="161"/>
    </location>
</feature>
<dbReference type="GO" id="GO:0015990">
    <property type="term" value="P:electron transport coupled proton transport"/>
    <property type="evidence" value="ECO:0007669"/>
    <property type="project" value="TreeGrafter"/>
</dbReference>
<keyword evidence="7" id="KW-0813">Transport</keyword>
<dbReference type="AlphaFoldDB" id="M4H5J8"/>
<dbReference type="EC" id="7.1.1.2" evidence="7"/>
<feature type="transmembrane region" description="Helical" evidence="7">
    <location>
        <begin position="415"/>
        <end position="439"/>
    </location>
</feature>
<evidence type="ECO:0000313" key="10">
    <source>
        <dbReference type="EMBL" id="AOS85611.1"/>
    </source>
</evidence>
<comment type="function">
    <text evidence="1">Core subunit of the mitochondrial membrane respiratory chain NADH dehydrogenase (Complex I) that is believed to belong to the minimal assembly required for catalysis. Complex I functions in the transfer of electrons from NADH to the respiratory chain. The immediate electron acceptor for the enzyme is believed to be ubiquinone.</text>
</comment>
<dbReference type="GO" id="GO:0031966">
    <property type="term" value="C:mitochondrial membrane"/>
    <property type="evidence" value="ECO:0007669"/>
    <property type="project" value="UniProtKB-SubCell"/>
</dbReference>
<dbReference type="InterPro" id="IPR001750">
    <property type="entry name" value="ND/Mrp_TM"/>
</dbReference>
<dbReference type="GO" id="GO:0042773">
    <property type="term" value="P:ATP synthesis coupled electron transport"/>
    <property type="evidence" value="ECO:0007669"/>
    <property type="project" value="InterPro"/>
</dbReference>
<name>M4H5J8_NAEFO</name>
<evidence type="ECO:0000256" key="4">
    <source>
        <dbReference type="ARBA" id="ARBA00022692"/>
    </source>
</evidence>
<feature type="transmembrane region" description="Helical" evidence="7">
    <location>
        <begin position="44"/>
        <end position="70"/>
    </location>
</feature>
<keyword evidence="7 9" id="KW-0496">Mitochondrion</keyword>
<feature type="transmembrane region" description="Helical" evidence="7">
    <location>
        <begin position="335"/>
        <end position="357"/>
    </location>
</feature>
<dbReference type="EMBL" id="JX174181">
    <property type="protein sequence ID" value="AFP72325.1"/>
    <property type="molecule type" value="Genomic_DNA"/>
</dbReference>
<keyword evidence="7" id="KW-0679">Respiratory chain</keyword>
<feature type="transmembrane region" description="Helical" evidence="7">
    <location>
        <begin position="304"/>
        <end position="323"/>
    </location>
</feature>
<dbReference type="GO" id="GO:0008137">
    <property type="term" value="F:NADH dehydrogenase (ubiquinone) activity"/>
    <property type="evidence" value="ECO:0007669"/>
    <property type="project" value="UniProtKB-UniRule"/>
</dbReference>
<protein>
    <recommendedName>
        <fullName evidence="7">NADH-ubiquinone oxidoreductase chain 4</fullName>
        <ecNumber evidence="7">7.1.1.2</ecNumber>
    </recommendedName>
</protein>
<keyword evidence="7" id="KW-0520">NAD</keyword>
<feature type="domain" description="NADH:quinone oxidoreductase/Mrp antiporter transmembrane" evidence="8">
    <location>
        <begin position="102"/>
        <end position="391"/>
    </location>
</feature>
<feature type="transmembrane region" description="Helical" evidence="7">
    <location>
        <begin position="274"/>
        <end position="298"/>
    </location>
</feature>
<feature type="transmembrane region" description="Helical" evidence="7">
    <location>
        <begin position="106"/>
        <end position="125"/>
    </location>
</feature>
<dbReference type="EMBL" id="KX580903">
    <property type="protein sequence ID" value="AOS85657.1"/>
    <property type="molecule type" value="Genomic_DNA"/>
</dbReference>
<dbReference type="GO" id="GO:0048039">
    <property type="term" value="F:ubiquinone binding"/>
    <property type="evidence" value="ECO:0007669"/>
    <property type="project" value="TreeGrafter"/>
</dbReference>
<keyword evidence="6 7" id="KW-0472">Membrane</keyword>
<evidence type="ECO:0000256" key="2">
    <source>
        <dbReference type="ARBA" id="ARBA00004141"/>
    </source>
</evidence>
<evidence type="ECO:0000313" key="11">
    <source>
        <dbReference type="EMBL" id="AOS85657.1"/>
    </source>
</evidence>
<feature type="transmembrane region" description="Helical" evidence="7">
    <location>
        <begin position="377"/>
        <end position="403"/>
    </location>
</feature>
<gene>
    <name evidence="9" type="primary">nad4</name>
</gene>
<dbReference type="InterPro" id="IPR010227">
    <property type="entry name" value="NADH_Q_OxRdtase_chainM/4"/>
</dbReference>
<evidence type="ECO:0000256" key="1">
    <source>
        <dbReference type="ARBA" id="ARBA00003257"/>
    </source>
</evidence>
<comment type="subcellular location">
    <subcellularLocation>
        <location evidence="2">Membrane</location>
        <topology evidence="2">Multi-pass membrane protein</topology>
    </subcellularLocation>
    <subcellularLocation>
        <location evidence="7">Mitochondrion membrane</location>
        <topology evidence="7">Multi-pass membrane protein</topology>
    </subcellularLocation>
</comment>
<keyword evidence="5 7" id="KW-1133">Transmembrane helix</keyword>
<reference evidence="11" key="3">
    <citation type="submission" date="2016-07" db="EMBL/GenBank/DDBJ databases">
        <title>genome sequences of Naegleria fowleri mitochondria.</title>
        <authorList>
            <person name="Greninger A.L."/>
            <person name="Jerome K."/>
            <person name="Dixon T."/>
        </authorList>
    </citation>
    <scope>NUCLEOTIDE SEQUENCE</scope>
    <source>
        <strain evidence="11">V419</strain>
    </source>
</reference>
<geneLocation type="mitochondrion" evidence="9"/>
<evidence type="ECO:0000256" key="6">
    <source>
        <dbReference type="ARBA" id="ARBA00023136"/>
    </source>
</evidence>
<reference evidence="10" key="2">
    <citation type="submission" date="2016-07" db="EMBL/GenBank/DDBJ databases">
        <title>genome sequence of Naegleria fowleri mitochondria.</title>
        <authorList>
            <person name="Greninger A.L."/>
            <person name="Jerome K."/>
            <person name="Dixon T."/>
        </authorList>
    </citation>
    <scope>NUCLEOTIDE SEQUENCE</scope>
    <source>
        <strain evidence="10">V511</strain>
    </source>
</reference>
<comment type="catalytic activity">
    <reaction evidence="7">
        <text>a ubiquinone + NADH + 5 H(+)(in) = a ubiquinol + NAD(+) + 4 H(+)(out)</text>
        <dbReference type="Rhea" id="RHEA:29091"/>
        <dbReference type="Rhea" id="RHEA-COMP:9565"/>
        <dbReference type="Rhea" id="RHEA-COMP:9566"/>
        <dbReference type="ChEBI" id="CHEBI:15378"/>
        <dbReference type="ChEBI" id="CHEBI:16389"/>
        <dbReference type="ChEBI" id="CHEBI:17976"/>
        <dbReference type="ChEBI" id="CHEBI:57540"/>
        <dbReference type="ChEBI" id="CHEBI:57945"/>
        <dbReference type="EC" id="7.1.1.2"/>
    </reaction>
</comment>
<evidence type="ECO:0000256" key="3">
    <source>
        <dbReference type="ARBA" id="ARBA00009025"/>
    </source>
</evidence>
<dbReference type="NCBIfam" id="TIGR01972">
    <property type="entry name" value="NDH_I_M"/>
    <property type="match status" value="1"/>
</dbReference>
<reference evidence="9" key="1">
    <citation type="journal article" date="2013" name="J. Eukaryot. Microbiol.">
        <title>The Mitochondrial Genome and a 60-kb Nuclear DNA Segment from Naegleria fowleri, the Causative Agent of Primary Amoebic Meningoencephalitis.</title>
        <authorList>
            <person name="Herman E.K."/>
            <person name="Greninger A.L."/>
            <person name="Visvesvara G.S."/>
            <person name="Marciano-Cabral F."/>
            <person name="Dacks J.B."/>
            <person name="Chiu C.Y."/>
        </authorList>
    </citation>
    <scope>NUCLEOTIDE SEQUENCE</scope>
</reference>
<feature type="transmembrane region" description="Helical" evidence="7">
    <location>
        <begin position="241"/>
        <end position="262"/>
    </location>
</feature>
<sequence>MNKYLYLDISLFLFFLFNFVWISLDPFESCFQYVYNISLFEYSFFFGIDSISFFFIYLSMLLIPLCLLFSTVNMKFNNINDVIYYQSFLFFTLFLLIFVFSAMDLLVFYIMFEIILIPFFVLIGISSYRKRRIHASYLFFFYTLIGSFFMLVSILSLYSYTGSTSFEILLNNNYSLIRENIIWFTFFISFAIKIPMFPFHIWLPEAHVEAPTEGSVLLAGVLLKLGSYGFLRFLMPLFPVSTYYFCPLVLLISCIGIFYTSFVTLKQIDIKRIIAYSSVSHMNVCVLGLFTFTSIGIAGSIHLMLAHGIVSGGFFFLIGMLYSRTHTKLIKYYSGLIYTMPIFSFFLFIFTISNISFPLTSNFIGEFLIIISLFYSYNYHSLSIALIGIFICTIYSLSLYNRLIFMVPKYKYLKFFYDLGMLEISLLFILLFFILWMGIYPYSIFSLLENNIVYFYNDLLYK</sequence>
<keyword evidence="7" id="KW-0830">Ubiquinone</keyword>
<dbReference type="PANTHER" id="PTHR43507:SF1">
    <property type="entry name" value="NADH-UBIQUINONE OXIDOREDUCTASE CHAIN 4"/>
    <property type="match status" value="1"/>
</dbReference>
<comment type="similarity">
    <text evidence="3 7">Belongs to the complex I subunit 4 family.</text>
</comment>
<keyword evidence="7" id="KW-0249">Electron transport</keyword>
<evidence type="ECO:0000313" key="9">
    <source>
        <dbReference type="EMBL" id="AFP72325.1"/>
    </source>
</evidence>
<comment type="function">
    <text evidence="7">Core subunit of the mitochondrial membrane respiratory chain NADH dehydrogenase (Complex I) which catalyzes electron transfer from NADH through the respiratory chain, using ubiquinone as an electron acceptor. Essential for the catalytic activity and assembly of complex I.</text>
</comment>
<evidence type="ECO:0000259" key="8">
    <source>
        <dbReference type="Pfam" id="PF00361"/>
    </source>
</evidence>
<dbReference type="PANTHER" id="PTHR43507">
    <property type="entry name" value="NADH-UBIQUINONE OXIDOREDUCTASE CHAIN 4"/>
    <property type="match status" value="1"/>
</dbReference>